<sequence>MQSTSKVSISEAPYKPVVDSNLVMLKEGAGMEGHLAWMQDQSREYAGTSYKCQAQYRYEREYKFALL</sequence>
<protein>
    <submittedName>
        <fullName evidence="1">Uncharacterized protein</fullName>
    </submittedName>
</protein>
<comment type="caution">
    <text evidence="1">The sequence shown here is derived from an EMBL/GenBank/DDBJ whole genome shotgun (WGS) entry which is preliminary data.</text>
</comment>
<reference evidence="1" key="1">
    <citation type="submission" date="2021-01" db="EMBL/GenBank/DDBJ databases">
        <authorList>
            <person name="Kaushik A."/>
        </authorList>
    </citation>
    <scope>NUCLEOTIDE SEQUENCE</scope>
    <source>
        <strain evidence="1">AG6-10EEA</strain>
    </source>
</reference>
<proteinExistence type="predicted"/>
<organism evidence="1 2">
    <name type="scientific">Rhizoctonia solani</name>
    <dbReference type="NCBI Taxonomy" id="456999"/>
    <lineage>
        <taxon>Eukaryota</taxon>
        <taxon>Fungi</taxon>
        <taxon>Dikarya</taxon>
        <taxon>Basidiomycota</taxon>
        <taxon>Agaricomycotina</taxon>
        <taxon>Agaricomycetes</taxon>
        <taxon>Cantharellales</taxon>
        <taxon>Ceratobasidiaceae</taxon>
        <taxon>Rhizoctonia</taxon>
    </lineage>
</organism>
<name>A0A8H3AH35_9AGAM</name>
<dbReference type="OrthoDB" id="1928736at2759"/>
<gene>
    <name evidence="1" type="ORF">RDB_LOCUS12248</name>
</gene>
<accession>A0A8H3AH35</accession>
<evidence type="ECO:0000313" key="1">
    <source>
        <dbReference type="EMBL" id="CAE6421037.1"/>
    </source>
</evidence>
<dbReference type="AlphaFoldDB" id="A0A8H3AH35"/>
<evidence type="ECO:0000313" key="2">
    <source>
        <dbReference type="Proteomes" id="UP000663853"/>
    </source>
</evidence>
<dbReference type="Proteomes" id="UP000663853">
    <property type="component" value="Unassembled WGS sequence"/>
</dbReference>
<dbReference type="EMBL" id="CAJMXA010000203">
    <property type="protein sequence ID" value="CAE6421037.1"/>
    <property type="molecule type" value="Genomic_DNA"/>
</dbReference>